<dbReference type="Proteomes" id="UP001221686">
    <property type="component" value="Unassembled WGS sequence"/>
</dbReference>
<dbReference type="Pfam" id="PF01370">
    <property type="entry name" value="Epimerase"/>
    <property type="match status" value="1"/>
</dbReference>
<dbReference type="InterPro" id="IPR001509">
    <property type="entry name" value="Epimerase_deHydtase"/>
</dbReference>
<dbReference type="Gene3D" id="3.40.50.720">
    <property type="entry name" value="NAD(P)-binding Rossmann-like Domain"/>
    <property type="match status" value="1"/>
</dbReference>
<accession>A0ABT5DS88</accession>
<evidence type="ECO:0000313" key="3">
    <source>
        <dbReference type="Proteomes" id="UP001221686"/>
    </source>
</evidence>
<reference evidence="2 3" key="1">
    <citation type="submission" date="2022-11" db="EMBL/GenBank/DDBJ databases">
        <title>Minimal conservation of predation-associated metabolite biosynthetic gene clusters underscores biosynthetic potential of Myxococcota including descriptions for ten novel species: Archangium lansinium sp. nov., Myxococcus landrumus sp. nov., Nannocystis bai.</title>
        <authorList>
            <person name="Ahearne A."/>
            <person name="Stevens C."/>
            <person name="Dowd S."/>
        </authorList>
    </citation>
    <scope>NUCLEOTIDE SEQUENCE [LARGE SCALE GENOMIC DNA]</scope>
    <source>
        <strain evidence="2 3">BB15-2</strain>
    </source>
</reference>
<gene>
    <name evidence="2" type="ORF">POL25_06415</name>
</gene>
<dbReference type="InterPro" id="IPR036291">
    <property type="entry name" value="NAD(P)-bd_dom_sf"/>
</dbReference>
<sequence>MKIFVTGASGFVGSAVVNELIGAGHAVIGLARSEAAAKAITEAGARPHRGALEDHESLARAAADADGVIHLAFIHDFTRYAASVAVDVRAIEALGEALAGSGRPLVVTSGVLGAAGGVVATEDMPDGSAFPRRSEAAALPFGARDVRVSIVRLPPTVHGAGDHGFVPELIRVARETGVAGFVGDGANRWPAVHRLDAARAFRLAVEKAPAGTRVHAVAEVGVPTREIAAVIGKRLGLPVKAMPVEHFGWIGPMFARDAPTASEATQKLLGWQPTEQGLLADLESAAYFDR</sequence>
<dbReference type="PANTHER" id="PTHR48079">
    <property type="entry name" value="PROTEIN YEEZ"/>
    <property type="match status" value="1"/>
</dbReference>
<dbReference type="EMBL" id="JAQNDL010000001">
    <property type="protein sequence ID" value="MDC0716516.1"/>
    <property type="molecule type" value="Genomic_DNA"/>
</dbReference>
<feature type="domain" description="NAD-dependent epimerase/dehydratase" evidence="1">
    <location>
        <begin position="3"/>
        <end position="210"/>
    </location>
</feature>
<comment type="caution">
    <text evidence="2">The sequence shown here is derived from an EMBL/GenBank/DDBJ whole genome shotgun (WGS) entry which is preliminary data.</text>
</comment>
<dbReference type="InterPro" id="IPR051783">
    <property type="entry name" value="NAD(P)-dependent_oxidoreduct"/>
</dbReference>
<dbReference type="PANTHER" id="PTHR48079:SF6">
    <property type="entry name" value="NAD(P)-BINDING DOMAIN-CONTAINING PROTEIN-RELATED"/>
    <property type="match status" value="1"/>
</dbReference>
<proteinExistence type="predicted"/>
<dbReference type="CDD" id="cd05262">
    <property type="entry name" value="SDR_a7"/>
    <property type="match status" value="1"/>
</dbReference>
<evidence type="ECO:0000259" key="1">
    <source>
        <dbReference type="Pfam" id="PF01370"/>
    </source>
</evidence>
<name>A0ABT5DS88_9BACT</name>
<dbReference type="SUPFAM" id="SSF51735">
    <property type="entry name" value="NAD(P)-binding Rossmann-fold domains"/>
    <property type="match status" value="1"/>
</dbReference>
<dbReference type="RefSeq" id="WP_272085007.1">
    <property type="nucleotide sequence ID" value="NZ_JAQNDL010000001.1"/>
</dbReference>
<protein>
    <submittedName>
        <fullName evidence="2">SDR family oxidoreductase</fullName>
    </submittedName>
</protein>
<keyword evidence="3" id="KW-1185">Reference proteome</keyword>
<organism evidence="2 3">
    <name type="scientific">Nannocystis bainbridge</name>
    <dbReference type="NCBI Taxonomy" id="2995303"/>
    <lineage>
        <taxon>Bacteria</taxon>
        <taxon>Pseudomonadati</taxon>
        <taxon>Myxococcota</taxon>
        <taxon>Polyangia</taxon>
        <taxon>Nannocystales</taxon>
        <taxon>Nannocystaceae</taxon>
        <taxon>Nannocystis</taxon>
    </lineage>
</organism>
<evidence type="ECO:0000313" key="2">
    <source>
        <dbReference type="EMBL" id="MDC0716516.1"/>
    </source>
</evidence>